<feature type="coiled-coil region" evidence="1">
    <location>
        <begin position="66"/>
        <end position="114"/>
    </location>
</feature>
<dbReference type="PANTHER" id="PTHR38043:SF1">
    <property type="entry name" value="PROTEIN HEMX"/>
    <property type="match status" value="1"/>
</dbReference>
<dbReference type="KEGG" id="maer:DAI18_05435"/>
<accession>A0A2S0P826</accession>
<keyword evidence="3" id="KW-1185">Reference proteome</keyword>
<dbReference type="AlphaFoldDB" id="A0A2S0P826"/>
<protein>
    <recommendedName>
        <fullName evidence="4">Heme biosynthesis operon protein HemX</fullName>
    </recommendedName>
</protein>
<evidence type="ECO:0000256" key="1">
    <source>
        <dbReference type="SAM" id="Coils"/>
    </source>
</evidence>
<sequence length="349" mass="38197">MTESSVPVVTRTPRRISLALIVALIALGVSGWQWYETRRVLDRAELDLAKRLAETSGLSVSARAAQSQSQQAIDQLATRLNQTEARVAESAGQYATLQSMYAELTKNREDWQQAEIEHALTIASQQLELAGNVPAAIAALENIDARLANQDKPQYIALRRGIGHDLEALKALPYVDVVGLSVKLDRLVSGVDTLPLVVDGHRVVETAANGKAATPPATAPATSRWREITRELWNGFTGLIRIQNMDKPDALLLSPEQAFFLRENLKLRLLDARLALLQRDSQGYTTDLGQAQDYARRYFDTQTQQTAQWLQLLDNVASSPVSTDIPSLDASLKAARALLTPLAKPGSAS</sequence>
<dbReference type="InterPro" id="IPR007470">
    <property type="entry name" value="HemX"/>
</dbReference>
<dbReference type="PANTHER" id="PTHR38043">
    <property type="entry name" value="PROTEIN HEMX"/>
    <property type="match status" value="1"/>
</dbReference>
<evidence type="ECO:0000313" key="3">
    <source>
        <dbReference type="Proteomes" id="UP000244173"/>
    </source>
</evidence>
<proteinExistence type="predicted"/>
<reference evidence="2 3" key="1">
    <citation type="submission" date="2018-04" db="EMBL/GenBank/DDBJ databases">
        <title>Denitrifier Microvirgula.</title>
        <authorList>
            <person name="Anderson E."/>
            <person name="Jang J."/>
            <person name="Ishii S."/>
        </authorList>
    </citation>
    <scope>NUCLEOTIDE SEQUENCE [LARGE SCALE GENOMIC DNA]</scope>
    <source>
        <strain evidence="2 3">BE2.4</strain>
    </source>
</reference>
<keyword evidence="1" id="KW-0175">Coiled coil</keyword>
<dbReference type="OrthoDB" id="9787650at2"/>
<dbReference type="RefSeq" id="WP_051528716.1">
    <property type="nucleotide sequence ID" value="NZ_CALFSO010000100.1"/>
</dbReference>
<dbReference type="EMBL" id="CP028519">
    <property type="protein sequence ID" value="AVY93550.1"/>
    <property type="molecule type" value="Genomic_DNA"/>
</dbReference>
<name>A0A2S0P826_9NEIS</name>
<dbReference type="Proteomes" id="UP000244173">
    <property type="component" value="Chromosome"/>
</dbReference>
<dbReference type="STRING" id="1122240.GCA_000620105_01143"/>
<evidence type="ECO:0008006" key="4">
    <source>
        <dbReference type="Google" id="ProtNLM"/>
    </source>
</evidence>
<organism evidence="2 3">
    <name type="scientific">Microvirgula aerodenitrificans</name>
    <dbReference type="NCBI Taxonomy" id="57480"/>
    <lineage>
        <taxon>Bacteria</taxon>
        <taxon>Pseudomonadati</taxon>
        <taxon>Pseudomonadota</taxon>
        <taxon>Betaproteobacteria</taxon>
        <taxon>Neisseriales</taxon>
        <taxon>Aquaspirillaceae</taxon>
        <taxon>Microvirgula</taxon>
    </lineage>
</organism>
<evidence type="ECO:0000313" key="2">
    <source>
        <dbReference type="EMBL" id="AVY93550.1"/>
    </source>
</evidence>
<dbReference type="Pfam" id="PF04375">
    <property type="entry name" value="HemX"/>
    <property type="match status" value="1"/>
</dbReference>
<gene>
    <name evidence="2" type="ORF">DAI18_05435</name>
</gene>